<dbReference type="AlphaFoldDB" id="A0A917WF69"/>
<comment type="caution">
    <text evidence="1">The sequence shown here is derived from an EMBL/GenBank/DDBJ whole genome shotgun (WGS) entry which is preliminary data.</text>
</comment>
<organism evidence="1 2">
    <name type="scientific">Nakamurella endophytica</name>
    <dbReference type="NCBI Taxonomy" id="1748367"/>
    <lineage>
        <taxon>Bacteria</taxon>
        <taxon>Bacillati</taxon>
        <taxon>Actinomycetota</taxon>
        <taxon>Actinomycetes</taxon>
        <taxon>Nakamurellales</taxon>
        <taxon>Nakamurellaceae</taxon>
        <taxon>Nakamurella</taxon>
    </lineage>
</organism>
<reference evidence="1" key="2">
    <citation type="submission" date="2020-09" db="EMBL/GenBank/DDBJ databases">
        <authorList>
            <person name="Sun Q."/>
            <person name="Zhou Y."/>
        </authorList>
    </citation>
    <scope>NUCLEOTIDE SEQUENCE</scope>
    <source>
        <strain evidence="1">CGMCC 4.7308</strain>
    </source>
</reference>
<evidence type="ECO:0000313" key="1">
    <source>
        <dbReference type="EMBL" id="GGL97760.1"/>
    </source>
</evidence>
<accession>A0A917WF69</accession>
<reference evidence="1" key="1">
    <citation type="journal article" date="2014" name="Int. J. Syst. Evol. Microbiol.">
        <title>Complete genome sequence of Corynebacterium casei LMG S-19264T (=DSM 44701T), isolated from a smear-ripened cheese.</title>
        <authorList>
            <consortium name="US DOE Joint Genome Institute (JGI-PGF)"/>
            <person name="Walter F."/>
            <person name="Albersmeier A."/>
            <person name="Kalinowski J."/>
            <person name="Ruckert C."/>
        </authorList>
    </citation>
    <scope>NUCLEOTIDE SEQUENCE</scope>
    <source>
        <strain evidence="1">CGMCC 4.7308</strain>
    </source>
</reference>
<sequence>MAPAPEPPEPETLPALLLAAPLSELPEQAASARRATAEAVTARPLTVDRGVRIFIERLPGDMADTEQGRWRVPACRLSAAIPTSGKVGVKRTFSDLFLSTYS</sequence>
<name>A0A917WF69_9ACTN</name>
<keyword evidence="2" id="KW-1185">Reference proteome</keyword>
<protein>
    <submittedName>
        <fullName evidence="1">Uncharacterized protein</fullName>
    </submittedName>
</protein>
<evidence type="ECO:0000313" key="2">
    <source>
        <dbReference type="Proteomes" id="UP000655208"/>
    </source>
</evidence>
<dbReference type="EMBL" id="BMNA01000003">
    <property type="protein sequence ID" value="GGL97760.1"/>
    <property type="molecule type" value="Genomic_DNA"/>
</dbReference>
<gene>
    <name evidence="1" type="ORF">GCM10011594_17020</name>
</gene>
<proteinExistence type="predicted"/>
<dbReference type="Proteomes" id="UP000655208">
    <property type="component" value="Unassembled WGS sequence"/>
</dbReference>